<dbReference type="RefSeq" id="WP_262069502.1">
    <property type="nucleotide sequence ID" value="NZ_JAMXOC010000015.1"/>
</dbReference>
<dbReference type="Proteomes" id="UP001523565">
    <property type="component" value="Unassembled WGS sequence"/>
</dbReference>
<evidence type="ECO:0000313" key="2">
    <source>
        <dbReference type="Proteomes" id="UP001523565"/>
    </source>
</evidence>
<accession>A0ABT1EIW4</accession>
<dbReference type="PIRSF" id="PIRSF033563">
    <property type="entry name" value="UCP033563"/>
    <property type="match status" value="1"/>
</dbReference>
<gene>
    <name evidence="1" type="ORF">NK118_10205</name>
</gene>
<dbReference type="InterPro" id="IPR008323">
    <property type="entry name" value="UCP033563"/>
</dbReference>
<evidence type="ECO:0000313" key="1">
    <source>
        <dbReference type="EMBL" id="MCP1110623.1"/>
    </source>
</evidence>
<protein>
    <submittedName>
        <fullName evidence="1">DUF1015 family protein</fullName>
    </submittedName>
</protein>
<dbReference type="PANTHER" id="PTHR36454:SF1">
    <property type="entry name" value="DUF1015 DOMAIN-CONTAINING PROTEIN"/>
    <property type="match status" value="1"/>
</dbReference>
<dbReference type="EMBL" id="JAMZFV010000015">
    <property type="protein sequence ID" value="MCP1110623.1"/>
    <property type="molecule type" value="Genomic_DNA"/>
</dbReference>
<dbReference type="PANTHER" id="PTHR36454">
    <property type="entry name" value="LMO2823 PROTEIN"/>
    <property type="match status" value="1"/>
</dbReference>
<proteinExistence type="predicted"/>
<name>A0ABT1EIW4_9FIRM</name>
<dbReference type="Pfam" id="PF06245">
    <property type="entry name" value="DUF1015"/>
    <property type="match status" value="1"/>
</dbReference>
<sequence length="414" mass="46471">MAEIRPFKAIRPQVEHVAEMAALPYDVYTRQEAKKAVAGRPLSFLNIDRPETAFSADADMYAPEVYESGADYLKKLQKEGYYQSEESPAYYLYELTMKGRSQTGLVACSAISDYENDIIKKHENTLKAKEEDRIRHITALGAQTGPIFLAYKGVEAMKGLQEEIKQTQTPLYEFSDADEVRQRIWLIDEPETVAKITSIFEEIPATYIADGHHRAASAVAVGKKLREENPEHTGKEEYNYFLSVLFAADELEIMDYNRVIKRSVGLTEDETMAKLLEKFTLLKSASAPLKPEKKGQVALFIGEEWYLLEEKSDYVLSGPVDGMDVSYLQREVLGPIFGIEDPKTDKNISFVGGIKGLKELEKQVKEGALCAFGMYPTSMTELLAVADGGLLMPPKSTWFEPKLLSGIFIHSLTD</sequence>
<organism evidence="1 2">
    <name type="scientific">Ohessyouella blattaphilus</name>
    <dbReference type="NCBI Taxonomy" id="2949333"/>
    <lineage>
        <taxon>Bacteria</taxon>
        <taxon>Bacillati</taxon>
        <taxon>Bacillota</taxon>
        <taxon>Clostridia</taxon>
        <taxon>Lachnospirales</taxon>
        <taxon>Lachnospiraceae</taxon>
        <taxon>Ohessyouella</taxon>
    </lineage>
</organism>
<reference evidence="1 2" key="1">
    <citation type="journal article" date="2022" name="Genome Biol. Evol.">
        <title>Host diet, physiology and behaviors set the stage for Lachnospiraceae cladogenesis.</title>
        <authorList>
            <person name="Vera-Ponce De Leon A."/>
            <person name="Schneider M."/>
            <person name="Jahnes B.C."/>
            <person name="Sadowski V."/>
            <person name="Camuy-Velez L.A."/>
            <person name="Duan J."/>
            <person name="Sabree Z.L."/>
        </authorList>
    </citation>
    <scope>NUCLEOTIDE SEQUENCE [LARGE SCALE GENOMIC DNA]</scope>
    <source>
        <strain evidence="1 2">PAL227</strain>
    </source>
</reference>
<keyword evidence="2" id="KW-1185">Reference proteome</keyword>
<comment type="caution">
    <text evidence="1">The sequence shown here is derived from an EMBL/GenBank/DDBJ whole genome shotgun (WGS) entry which is preliminary data.</text>
</comment>